<gene>
    <name evidence="2" type="ORF">QE152_g1929</name>
</gene>
<name>A0AAW1N4V1_POPJA</name>
<evidence type="ECO:0008006" key="4">
    <source>
        <dbReference type="Google" id="ProtNLM"/>
    </source>
</evidence>
<accession>A0AAW1N4V1</accession>
<sequence>MLDTISPIKTGTKIEQARKNVSTIATILNTQNNIKNLKTKLRQKKGKQTQTKKKIKKFSDSDTESEQSSQLQDEDSDEENEFCCAGCGEEYQSTKETVDWIKCVNCKRWLHEDCTKYSDFCDSCGKLRFKSKKL</sequence>
<dbReference type="InterPro" id="IPR013083">
    <property type="entry name" value="Znf_RING/FYVE/PHD"/>
</dbReference>
<organism evidence="2 3">
    <name type="scientific">Popillia japonica</name>
    <name type="common">Japanese beetle</name>
    <dbReference type="NCBI Taxonomy" id="7064"/>
    <lineage>
        <taxon>Eukaryota</taxon>
        <taxon>Metazoa</taxon>
        <taxon>Ecdysozoa</taxon>
        <taxon>Arthropoda</taxon>
        <taxon>Hexapoda</taxon>
        <taxon>Insecta</taxon>
        <taxon>Pterygota</taxon>
        <taxon>Neoptera</taxon>
        <taxon>Endopterygota</taxon>
        <taxon>Coleoptera</taxon>
        <taxon>Polyphaga</taxon>
        <taxon>Scarabaeiformia</taxon>
        <taxon>Scarabaeidae</taxon>
        <taxon>Rutelinae</taxon>
        <taxon>Popillia</taxon>
    </lineage>
</organism>
<keyword evidence="3" id="KW-1185">Reference proteome</keyword>
<protein>
    <recommendedName>
        <fullName evidence="4">Zinc finger PHD-type domain-containing protein</fullName>
    </recommendedName>
</protein>
<proteinExistence type="predicted"/>
<dbReference type="Gene3D" id="3.30.40.10">
    <property type="entry name" value="Zinc/RING finger domain, C3HC4 (zinc finger)"/>
    <property type="match status" value="1"/>
</dbReference>
<comment type="caution">
    <text evidence="2">The sequence shown here is derived from an EMBL/GenBank/DDBJ whole genome shotgun (WGS) entry which is preliminary data.</text>
</comment>
<evidence type="ECO:0000313" key="3">
    <source>
        <dbReference type="Proteomes" id="UP001458880"/>
    </source>
</evidence>
<dbReference type="Proteomes" id="UP001458880">
    <property type="component" value="Unassembled WGS sequence"/>
</dbReference>
<evidence type="ECO:0000313" key="2">
    <source>
        <dbReference type="EMBL" id="KAK9753634.1"/>
    </source>
</evidence>
<evidence type="ECO:0000256" key="1">
    <source>
        <dbReference type="SAM" id="MobiDB-lite"/>
    </source>
</evidence>
<dbReference type="EMBL" id="JASPKY010000012">
    <property type="protein sequence ID" value="KAK9753634.1"/>
    <property type="molecule type" value="Genomic_DNA"/>
</dbReference>
<reference evidence="2 3" key="1">
    <citation type="journal article" date="2024" name="BMC Genomics">
        <title>De novo assembly and annotation of Popillia japonica's genome with initial clues to its potential as an invasive pest.</title>
        <authorList>
            <person name="Cucini C."/>
            <person name="Boschi S."/>
            <person name="Funari R."/>
            <person name="Cardaioli E."/>
            <person name="Iannotti N."/>
            <person name="Marturano G."/>
            <person name="Paoli F."/>
            <person name="Bruttini M."/>
            <person name="Carapelli A."/>
            <person name="Frati F."/>
            <person name="Nardi F."/>
        </authorList>
    </citation>
    <scope>NUCLEOTIDE SEQUENCE [LARGE SCALE GENOMIC DNA]</scope>
    <source>
        <strain evidence="2">DMR45628</strain>
    </source>
</reference>
<dbReference type="AlphaFoldDB" id="A0AAW1N4V1"/>
<feature type="compositionally biased region" description="Basic residues" evidence="1">
    <location>
        <begin position="39"/>
        <end position="56"/>
    </location>
</feature>
<feature type="region of interest" description="Disordered" evidence="1">
    <location>
        <begin position="39"/>
        <end position="78"/>
    </location>
</feature>